<dbReference type="OrthoDB" id="4096at2759"/>
<dbReference type="InterPro" id="IPR039694">
    <property type="entry name" value="WDR11"/>
</dbReference>
<protein>
    <submittedName>
        <fullName evidence="1">Uncharacterized protein</fullName>
    </submittedName>
</protein>
<dbReference type="STRING" id="5722.A2G1W3"/>
<organism evidence="1 2">
    <name type="scientific">Trichomonas vaginalis (strain ATCC PRA-98 / G3)</name>
    <dbReference type="NCBI Taxonomy" id="412133"/>
    <lineage>
        <taxon>Eukaryota</taxon>
        <taxon>Metamonada</taxon>
        <taxon>Parabasalia</taxon>
        <taxon>Trichomonadida</taxon>
        <taxon>Trichomonadidae</taxon>
        <taxon>Trichomonas</taxon>
    </lineage>
</organism>
<gene>
    <name evidence="1" type="ORF">TVAG_048960</name>
</gene>
<dbReference type="VEuPathDB" id="TrichDB:TVAGG3_0478470"/>
<dbReference type="InterPro" id="IPR036322">
    <property type="entry name" value="WD40_repeat_dom_sf"/>
</dbReference>
<dbReference type="RefSeq" id="XP_001301772.1">
    <property type="nucleotide sequence ID" value="XM_001301771.1"/>
</dbReference>
<reference evidence="1" key="2">
    <citation type="journal article" date="2007" name="Science">
        <title>Draft genome sequence of the sexually transmitted pathogen Trichomonas vaginalis.</title>
        <authorList>
            <person name="Carlton J.M."/>
            <person name="Hirt R.P."/>
            <person name="Silva J.C."/>
            <person name="Delcher A.L."/>
            <person name="Schatz M."/>
            <person name="Zhao Q."/>
            <person name="Wortman J.R."/>
            <person name="Bidwell S.L."/>
            <person name="Alsmark U.C.M."/>
            <person name="Besteiro S."/>
            <person name="Sicheritz-Ponten T."/>
            <person name="Noel C.J."/>
            <person name="Dacks J.B."/>
            <person name="Foster P.G."/>
            <person name="Simillion C."/>
            <person name="Van de Peer Y."/>
            <person name="Miranda-Saavedra D."/>
            <person name="Barton G.J."/>
            <person name="Westrop G.D."/>
            <person name="Mueller S."/>
            <person name="Dessi D."/>
            <person name="Fiori P.L."/>
            <person name="Ren Q."/>
            <person name="Paulsen I."/>
            <person name="Zhang H."/>
            <person name="Bastida-Corcuera F.D."/>
            <person name="Simoes-Barbosa A."/>
            <person name="Brown M.T."/>
            <person name="Hayes R.D."/>
            <person name="Mukherjee M."/>
            <person name="Okumura C.Y."/>
            <person name="Schneider R."/>
            <person name="Smith A.J."/>
            <person name="Vanacova S."/>
            <person name="Villalvazo M."/>
            <person name="Haas B.J."/>
            <person name="Pertea M."/>
            <person name="Feldblyum T.V."/>
            <person name="Utterback T.R."/>
            <person name="Shu C.L."/>
            <person name="Osoegawa K."/>
            <person name="de Jong P.J."/>
            <person name="Hrdy I."/>
            <person name="Horvathova L."/>
            <person name="Zubacova Z."/>
            <person name="Dolezal P."/>
            <person name="Malik S.B."/>
            <person name="Logsdon J.M. Jr."/>
            <person name="Henze K."/>
            <person name="Gupta A."/>
            <person name="Wang C.C."/>
            <person name="Dunne R.L."/>
            <person name="Upcroft J.A."/>
            <person name="Upcroft P."/>
            <person name="White O."/>
            <person name="Salzberg S.L."/>
            <person name="Tang P."/>
            <person name="Chiu C.-H."/>
            <person name="Lee Y.-S."/>
            <person name="Embley T.M."/>
            <person name="Coombs G.H."/>
            <person name="Mottram J.C."/>
            <person name="Tachezy J."/>
            <person name="Fraser-Liggett C.M."/>
            <person name="Johnson P.J."/>
        </authorList>
    </citation>
    <scope>NUCLEOTIDE SEQUENCE [LARGE SCALE GENOMIC DNA]</scope>
    <source>
        <strain evidence="1">G3</strain>
    </source>
</reference>
<dbReference type="PANTHER" id="PTHR14593:SF5">
    <property type="entry name" value="WD REPEAT-CONTAINING PROTEIN 11"/>
    <property type="match status" value="1"/>
</dbReference>
<dbReference type="InterPro" id="IPR015943">
    <property type="entry name" value="WD40/YVTN_repeat-like_dom_sf"/>
</dbReference>
<dbReference type="AlphaFoldDB" id="A2G1W3"/>
<dbReference type="SUPFAM" id="SSF50978">
    <property type="entry name" value="WD40 repeat-like"/>
    <property type="match status" value="2"/>
</dbReference>
<name>A2G1W3_TRIV3</name>
<evidence type="ECO:0000313" key="1">
    <source>
        <dbReference type="EMBL" id="EAX88842.1"/>
    </source>
</evidence>
<dbReference type="Gene3D" id="2.130.10.10">
    <property type="entry name" value="YVTN repeat-like/Quinoprotein amine dehydrogenase"/>
    <property type="match status" value="1"/>
</dbReference>
<accession>A2G1W3</accession>
<dbReference type="EMBL" id="DS114259">
    <property type="protein sequence ID" value="EAX88842.1"/>
    <property type="molecule type" value="Genomic_DNA"/>
</dbReference>
<proteinExistence type="predicted"/>
<reference evidence="1" key="1">
    <citation type="submission" date="2006-10" db="EMBL/GenBank/DDBJ databases">
        <authorList>
            <person name="Amadeo P."/>
            <person name="Zhao Q."/>
            <person name="Wortman J."/>
            <person name="Fraser-Liggett C."/>
            <person name="Carlton J."/>
        </authorList>
    </citation>
    <scope>NUCLEOTIDE SEQUENCE</scope>
    <source>
        <strain evidence="1">G3</strain>
    </source>
</reference>
<evidence type="ECO:0000313" key="2">
    <source>
        <dbReference type="Proteomes" id="UP000001542"/>
    </source>
</evidence>
<sequence>MSFEIIPEFPPAAVKDNAGAIDWDMDNVIAYASGCVVHLCYIVDGKLQRAGSIDVAPNVITSVSIHSEQRLIAIGDSEGRVVIYHVDKHQFIASSKSFLSDKVYKLRWFGEYLFVLYSSSHLSCYAYKPGNTSDNLHNLQEYWTVSLPFQCTNFSIDPNTYNYILFSGSFPKFSIFSLKAPHIKPEPYFEVIELTTPDEILDSQWSYHAPGFIFIVTGREIMFFHMETKTLISLFVRKTTSAQFTKLIQFYNNHKRLITLHKNGGMTIFDSPDSFFKYQITTEISPKHCKSTILTACSSITNDDYICLYYNNIGISLFDINNFQICSACPIFPSNVTSFDCDGTVYCYGTDQGSIICGNVYNVEDLQKFTISQNSGIIFVSINSTLRNVYFQTNESLGVIDLSSKTIQKFQTKYGEVMNSKCFSSHFGTFIVARDKFALGVFIKQKEVPVLLQTELVDVSVDELFSSQENGRFAVLDKNSDIFVYEYSKSKDNEIKKSKFCLNAKMIYSEPTAICFNGNTFIISFQNGLILTLIDEKNLKQFQTKYSGIIKLKYVEGLIFGLTKNFQFFVISLLTEEIRECPFNVKDFCQIDTSIVMVLTDDKVLRFLRLSDFKPISLFSSFMKLESKSDNCKRQISLLKNFKGFMSEYAKDVYNILTNNECLRLQQIIGFVNSDYRKVYDELISHLEIKDKDGQKFIFLDHLFRGDFEYCSTIVQSEHEDYEDKYFENSLLGCLLLTMKQNDKEMDNKTLQFIETSAISLLSFHKFFEGCCLFRLFGLDKKGFDSFIEYGDIYYSSLFCKFVMKEKESYFNLACLFLDSFSYQIALILFAKSGEFHPVLDILSKMGCEIDAHFLFIYLSDKGLLHELSPRQMAIAHGVETLDKVVEKIEIKFAEISQ</sequence>
<dbReference type="InParanoid" id="A2G1W3"/>
<dbReference type="VEuPathDB" id="TrichDB:TVAG_048960"/>
<dbReference type="PANTHER" id="PTHR14593">
    <property type="entry name" value="WD REPEAT-CONTAINING PROTEIN 11"/>
    <property type="match status" value="1"/>
</dbReference>
<keyword evidence="2" id="KW-1185">Reference proteome</keyword>
<dbReference type="GO" id="GO:0005737">
    <property type="term" value="C:cytoplasm"/>
    <property type="evidence" value="ECO:0000318"/>
    <property type="project" value="GO_Central"/>
</dbReference>
<dbReference type="Proteomes" id="UP000001542">
    <property type="component" value="Unassembled WGS sequence"/>
</dbReference>
<dbReference type="KEGG" id="tva:4746518"/>